<dbReference type="Proteomes" id="UP000051162">
    <property type="component" value="Unassembled WGS sequence"/>
</dbReference>
<dbReference type="OrthoDB" id="9960031at2"/>
<protein>
    <submittedName>
        <fullName evidence="1">Uncharacterized protein</fullName>
    </submittedName>
</protein>
<evidence type="ECO:0000313" key="2">
    <source>
        <dbReference type="Proteomes" id="UP000051162"/>
    </source>
</evidence>
<dbReference type="PATRIC" id="fig|1423773.3.peg.1017"/>
<dbReference type="RefSeq" id="WP_056944967.1">
    <property type="nucleotide sequence ID" value="NZ_AZDT01000065.1"/>
</dbReference>
<organism evidence="1 2">
    <name type="scientific">Levilactobacillus namurensis DSM 19117</name>
    <dbReference type="NCBI Taxonomy" id="1423773"/>
    <lineage>
        <taxon>Bacteria</taxon>
        <taxon>Bacillati</taxon>
        <taxon>Bacillota</taxon>
        <taxon>Bacilli</taxon>
        <taxon>Lactobacillales</taxon>
        <taxon>Lactobacillaceae</taxon>
        <taxon>Levilactobacillus</taxon>
    </lineage>
</organism>
<accession>A0A0R1JWH9</accession>
<reference evidence="1 2" key="1">
    <citation type="journal article" date="2015" name="Genome Announc.">
        <title>Expanding the biotechnology potential of lactobacilli through comparative genomics of 213 strains and associated genera.</title>
        <authorList>
            <person name="Sun Z."/>
            <person name="Harris H.M."/>
            <person name="McCann A."/>
            <person name="Guo C."/>
            <person name="Argimon S."/>
            <person name="Zhang W."/>
            <person name="Yang X."/>
            <person name="Jeffery I.B."/>
            <person name="Cooney J.C."/>
            <person name="Kagawa T.F."/>
            <person name="Liu W."/>
            <person name="Song Y."/>
            <person name="Salvetti E."/>
            <person name="Wrobel A."/>
            <person name="Rasinkangas P."/>
            <person name="Parkhill J."/>
            <person name="Rea M.C."/>
            <person name="O'Sullivan O."/>
            <person name="Ritari J."/>
            <person name="Douillard F.P."/>
            <person name="Paul Ross R."/>
            <person name="Yang R."/>
            <person name="Briner A.E."/>
            <person name="Felis G.E."/>
            <person name="de Vos W.M."/>
            <person name="Barrangou R."/>
            <person name="Klaenhammer T.R."/>
            <person name="Caufield P.W."/>
            <person name="Cui Y."/>
            <person name="Zhang H."/>
            <person name="O'Toole P.W."/>
        </authorList>
    </citation>
    <scope>NUCLEOTIDE SEQUENCE [LARGE SCALE GENOMIC DNA]</scope>
    <source>
        <strain evidence="1 2">DSM 19117</strain>
    </source>
</reference>
<proteinExistence type="predicted"/>
<gene>
    <name evidence="1" type="ORF">FD30_GL000992</name>
</gene>
<comment type="caution">
    <text evidence="1">The sequence shown here is derived from an EMBL/GenBank/DDBJ whole genome shotgun (WGS) entry which is preliminary data.</text>
</comment>
<name>A0A0R1JWH9_9LACO</name>
<sequence>MSHQENAKFIQAALQAGIAQTEKEQQAAMSTSINGLIKAGFTKEQVLAITQFQSAGMQYNQALIGHLSVSLLDHLSESPAK</sequence>
<keyword evidence="2" id="KW-1185">Reference proteome</keyword>
<dbReference type="EMBL" id="AZDT01000065">
    <property type="protein sequence ID" value="KRK72868.1"/>
    <property type="molecule type" value="Genomic_DNA"/>
</dbReference>
<evidence type="ECO:0000313" key="1">
    <source>
        <dbReference type="EMBL" id="KRK72868.1"/>
    </source>
</evidence>
<dbReference type="AlphaFoldDB" id="A0A0R1JWH9"/>
<dbReference type="GeneID" id="84783574"/>